<accession>A0A9J9QEP1</accession>
<reference evidence="2 3" key="1">
    <citation type="journal article" date="2010" name="J. Bacteriol.">
        <title>Completed genome sequence of the anaerobic iron-oxidizing bacterium Acidovorax ebreus strain TPSY.</title>
        <authorList>
            <person name="Byrne-Bailey K.G."/>
            <person name="Weber K.A."/>
            <person name="Chair A.H."/>
            <person name="Bose S."/>
            <person name="Knox T."/>
            <person name="Spanbauer T.L."/>
            <person name="Chertkov O."/>
            <person name="Coates J.D."/>
        </authorList>
    </citation>
    <scope>NUCLEOTIDE SEQUENCE [LARGE SCALE GENOMIC DNA]</scope>
    <source>
        <strain evidence="2 3">TPSY</strain>
    </source>
</reference>
<evidence type="ECO:0000313" key="2">
    <source>
        <dbReference type="EMBL" id="ACM34161.1"/>
    </source>
</evidence>
<gene>
    <name evidence="2" type="ordered locus">Dtpsy_2727</name>
</gene>
<dbReference type="AlphaFoldDB" id="A0A9J9QEP1"/>
<dbReference type="EMBL" id="CP001392">
    <property type="protein sequence ID" value="ACM34161.1"/>
    <property type="molecule type" value="Genomic_DNA"/>
</dbReference>
<dbReference type="KEGG" id="dia:Dtpsy_2727"/>
<organism evidence="2 3">
    <name type="scientific">Acidovorax ebreus (strain TPSY)</name>
    <name type="common">Diaphorobacter sp. (strain TPSY)</name>
    <dbReference type="NCBI Taxonomy" id="535289"/>
    <lineage>
        <taxon>Bacteria</taxon>
        <taxon>Pseudomonadati</taxon>
        <taxon>Pseudomonadota</taxon>
        <taxon>Betaproteobacteria</taxon>
        <taxon>Burkholderiales</taxon>
        <taxon>Comamonadaceae</taxon>
        <taxon>Diaphorobacter</taxon>
    </lineage>
</organism>
<dbReference type="InterPro" id="IPR023387">
    <property type="entry name" value="DUF1653-like_dom"/>
</dbReference>
<dbReference type="Gene3D" id="2.30.30.320">
    <property type="entry name" value="DUF1653-like domain"/>
    <property type="match status" value="1"/>
</dbReference>
<evidence type="ECO:0000259" key="1">
    <source>
        <dbReference type="Pfam" id="PF07866"/>
    </source>
</evidence>
<dbReference type="InterPro" id="IPR037135">
    <property type="entry name" value="DUF1653-like_dom_sf"/>
</dbReference>
<dbReference type="Proteomes" id="UP000000450">
    <property type="component" value="Chromosome"/>
</dbReference>
<sequence length="85" mass="9442">MLSMNDELPPLVCTPPGRYRHYKGGLYEVLGTVRHSETLEPMTLYRALYGEQGLWVRPAAMFNGTVVVDGLEQPRFAACAGTPED</sequence>
<name>A0A9J9QEP1_ACIET</name>
<dbReference type="Pfam" id="PF07866">
    <property type="entry name" value="DUF1653"/>
    <property type="match status" value="1"/>
</dbReference>
<keyword evidence="3" id="KW-1185">Reference proteome</keyword>
<protein>
    <recommendedName>
        <fullName evidence="1">DUF1653 domain-containing protein</fullName>
    </recommendedName>
</protein>
<evidence type="ECO:0000313" key="3">
    <source>
        <dbReference type="Proteomes" id="UP000000450"/>
    </source>
</evidence>
<proteinExistence type="predicted"/>
<feature type="domain" description="DUF1653" evidence="1">
    <location>
        <begin position="17"/>
        <end position="77"/>
    </location>
</feature>